<dbReference type="EMBL" id="FN649744">
    <property type="protein sequence ID" value="CBJ48789.1"/>
    <property type="molecule type" value="Genomic_DNA"/>
</dbReference>
<reference evidence="1 2" key="1">
    <citation type="journal article" date="2010" name="Nature">
        <title>The Ectocarpus genome and the independent evolution of multicellularity in brown algae.</title>
        <authorList>
            <person name="Cock J.M."/>
            <person name="Sterck L."/>
            <person name="Rouze P."/>
            <person name="Scornet D."/>
            <person name="Allen A.E."/>
            <person name="Amoutzias G."/>
            <person name="Anthouard V."/>
            <person name="Artiguenave F."/>
            <person name="Aury J.M."/>
            <person name="Badger J.H."/>
            <person name="Beszteri B."/>
            <person name="Billiau K."/>
            <person name="Bonnet E."/>
            <person name="Bothwell J.H."/>
            <person name="Bowler C."/>
            <person name="Boyen C."/>
            <person name="Brownlee C."/>
            <person name="Carrano C.J."/>
            <person name="Charrier B."/>
            <person name="Cho G.Y."/>
            <person name="Coelho S.M."/>
            <person name="Collen J."/>
            <person name="Corre E."/>
            <person name="Da Silva C."/>
            <person name="Delage L."/>
            <person name="Delaroque N."/>
            <person name="Dittami S.M."/>
            <person name="Doulbeau S."/>
            <person name="Elias M."/>
            <person name="Farnham G."/>
            <person name="Gachon C.M."/>
            <person name="Gschloessl B."/>
            <person name="Heesch S."/>
            <person name="Jabbari K."/>
            <person name="Jubin C."/>
            <person name="Kawai H."/>
            <person name="Kimura K."/>
            <person name="Kloareg B."/>
            <person name="Kupper F.C."/>
            <person name="Lang D."/>
            <person name="Le Bail A."/>
            <person name="Leblanc C."/>
            <person name="Lerouge P."/>
            <person name="Lohr M."/>
            <person name="Lopez P.J."/>
            <person name="Martens C."/>
            <person name="Maumus F."/>
            <person name="Michel G."/>
            <person name="Miranda-Saavedra D."/>
            <person name="Morales J."/>
            <person name="Moreau H."/>
            <person name="Motomura T."/>
            <person name="Nagasato C."/>
            <person name="Napoli C.A."/>
            <person name="Nelson D.R."/>
            <person name="Nyvall-Collen P."/>
            <person name="Peters A.F."/>
            <person name="Pommier C."/>
            <person name="Potin P."/>
            <person name="Poulain J."/>
            <person name="Quesneville H."/>
            <person name="Read B."/>
            <person name="Rensing S.A."/>
            <person name="Ritter A."/>
            <person name="Rousvoal S."/>
            <person name="Samanta M."/>
            <person name="Samson G."/>
            <person name="Schroeder D.C."/>
            <person name="Segurens B."/>
            <person name="Strittmatter M."/>
            <person name="Tonon T."/>
            <person name="Tregear J.W."/>
            <person name="Valentin K."/>
            <person name="von Dassow P."/>
            <person name="Yamagishi T."/>
            <person name="Van de Peer Y."/>
            <person name="Wincker P."/>
        </authorList>
    </citation>
    <scope>NUCLEOTIDE SEQUENCE [LARGE SCALE GENOMIC DNA]</scope>
    <source>
        <strain evidence="2">Ec32 / CCAP1310/4</strain>
    </source>
</reference>
<protein>
    <submittedName>
        <fullName evidence="1">Uncharacterized protein</fullName>
    </submittedName>
</protein>
<accession>D7G2B2</accession>
<dbReference type="EMBL" id="FN648674">
    <property type="protein sequence ID" value="CBJ48789.1"/>
    <property type="molecule type" value="Genomic_DNA"/>
</dbReference>
<organism evidence="1 2">
    <name type="scientific">Ectocarpus siliculosus</name>
    <name type="common">Brown alga</name>
    <name type="synonym">Conferva siliculosa</name>
    <dbReference type="NCBI Taxonomy" id="2880"/>
    <lineage>
        <taxon>Eukaryota</taxon>
        <taxon>Sar</taxon>
        <taxon>Stramenopiles</taxon>
        <taxon>Ochrophyta</taxon>
        <taxon>PX clade</taxon>
        <taxon>Phaeophyceae</taxon>
        <taxon>Ectocarpales</taxon>
        <taxon>Ectocarpaceae</taxon>
        <taxon>Ectocarpus</taxon>
    </lineage>
</organism>
<gene>
    <name evidence="1" type="ORF">Esi_0047_0099</name>
</gene>
<dbReference type="InParanoid" id="D7G2B2"/>
<dbReference type="eggNOG" id="ENOG502SAVN">
    <property type="taxonomic scope" value="Eukaryota"/>
</dbReference>
<evidence type="ECO:0000313" key="2">
    <source>
        <dbReference type="Proteomes" id="UP000002630"/>
    </source>
</evidence>
<keyword evidence="2" id="KW-1185">Reference proteome</keyword>
<name>D7G2B2_ECTSI</name>
<dbReference type="OrthoDB" id="73103at2759"/>
<evidence type="ECO:0000313" key="1">
    <source>
        <dbReference type="EMBL" id="CBJ48789.1"/>
    </source>
</evidence>
<dbReference type="AlphaFoldDB" id="D7G2B2"/>
<dbReference type="Proteomes" id="UP000002630">
    <property type="component" value="Linkage Group LG19"/>
</dbReference>
<proteinExistence type="predicted"/>
<sequence>MSSPQGGGCGYSNCADGPSCPGGSCSFQNCRGPSCKGGNCDFISCHSPACGGGGCRVVDPLSTLRDGYCDGGACKVNGKPFPSRFAGKLSV</sequence>